<keyword evidence="2 8" id="KW-0597">Phosphoprotein</keyword>
<evidence type="ECO:0000256" key="7">
    <source>
        <dbReference type="ARBA" id="ARBA00024867"/>
    </source>
</evidence>
<evidence type="ECO:0000259" key="11">
    <source>
        <dbReference type="PROSITE" id="PS51755"/>
    </source>
</evidence>
<dbReference type="CDD" id="cd00383">
    <property type="entry name" value="trans_reg_C"/>
    <property type="match status" value="1"/>
</dbReference>
<name>A0A7R7EPJ4_9FIRM</name>
<evidence type="ECO:0000259" key="10">
    <source>
        <dbReference type="PROSITE" id="PS50110"/>
    </source>
</evidence>
<keyword evidence="5 9" id="KW-0238">DNA-binding</keyword>
<evidence type="ECO:0000256" key="5">
    <source>
        <dbReference type="ARBA" id="ARBA00023125"/>
    </source>
</evidence>
<dbReference type="GO" id="GO:0006355">
    <property type="term" value="P:regulation of DNA-templated transcription"/>
    <property type="evidence" value="ECO:0007669"/>
    <property type="project" value="InterPro"/>
</dbReference>
<evidence type="ECO:0000256" key="8">
    <source>
        <dbReference type="PROSITE-ProRule" id="PRU00169"/>
    </source>
</evidence>
<keyword evidence="4" id="KW-0805">Transcription regulation</keyword>
<proteinExistence type="predicted"/>
<dbReference type="Gene3D" id="6.10.250.690">
    <property type="match status" value="1"/>
</dbReference>
<feature type="domain" description="OmpR/PhoB-type" evidence="11">
    <location>
        <begin position="129"/>
        <end position="225"/>
    </location>
</feature>
<dbReference type="PROSITE" id="PS51755">
    <property type="entry name" value="OMPR_PHOB"/>
    <property type="match status" value="1"/>
</dbReference>
<dbReference type="InterPro" id="IPR001867">
    <property type="entry name" value="OmpR/PhoB-type_DNA-bd"/>
</dbReference>
<reference evidence="12 13" key="1">
    <citation type="submission" date="2020-11" db="EMBL/GenBank/DDBJ databases">
        <title>Draft genome sequencing of a Lachnospiraceae strain isolated from anoxic soil subjected to BSD treatment.</title>
        <authorList>
            <person name="Uek A."/>
            <person name="Tonouchi A."/>
        </authorList>
    </citation>
    <scope>NUCLEOTIDE SEQUENCE [LARGE SCALE GENOMIC DNA]</scope>
    <source>
        <strain evidence="12 13">TB5</strain>
    </source>
</reference>
<dbReference type="RefSeq" id="WP_271713735.1">
    <property type="nucleotide sequence ID" value="NZ_AP024169.1"/>
</dbReference>
<accession>A0A7R7EPJ4</accession>
<sequence>MSKILIVEDDLQINKMVQTLLKKNQYEAVSAFSGTEALLILEKETFDLILLDLMLPGLSGEEILGKITEQLHIPIICVSAKDDIDTRLGMIRDGADDYITKPFNNEELIVRIGAVLRRTSKSTAIDNNKNRLQYKDLVMDCDNHMVTIEDEQIELTVKEYNILELLMSNPKKVFTKQNIFESVWSEEYVIDERAVTVHVSNLRNKLKHGETYIKTVWGIGYKMQDH</sequence>
<dbReference type="Proteomes" id="UP000595897">
    <property type="component" value="Chromosome"/>
</dbReference>
<dbReference type="Gene3D" id="3.40.50.2300">
    <property type="match status" value="1"/>
</dbReference>
<dbReference type="EMBL" id="AP024169">
    <property type="protein sequence ID" value="BCN32710.1"/>
    <property type="molecule type" value="Genomic_DNA"/>
</dbReference>
<keyword evidence="6" id="KW-0804">Transcription</keyword>
<gene>
    <name evidence="12" type="ORF">bsdtb5_40050</name>
</gene>
<evidence type="ECO:0000256" key="6">
    <source>
        <dbReference type="ARBA" id="ARBA00023163"/>
    </source>
</evidence>
<feature type="DNA-binding region" description="OmpR/PhoB-type" evidence="9">
    <location>
        <begin position="129"/>
        <end position="225"/>
    </location>
</feature>
<dbReference type="GO" id="GO:0032993">
    <property type="term" value="C:protein-DNA complex"/>
    <property type="evidence" value="ECO:0007669"/>
    <property type="project" value="TreeGrafter"/>
</dbReference>
<dbReference type="GO" id="GO:0000156">
    <property type="term" value="F:phosphorelay response regulator activity"/>
    <property type="evidence" value="ECO:0007669"/>
    <property type="project" value="TreeGrafter"/>
</dbReference>
<dbReference type="PROSITE" id="PS50110">
    <property type="entry name" value="RESPONSE_REGULATORY"/>
    <property type="match status" value="1"/>
</dbReference>
<dbReference type="PANTHER" id="PTHR48111:SF2">
    <property type="entry name" value="RESPONSE REGULATOR SAER"/>
    <property type="match status" value="1"/>
</dbReference>
<evidence type="ECO:0000256" key="4">
    <source>
        <dbReference type="ARBA" id="ARBA00023015"/>
    </source>
</evidence>
<dbReference type="AlphaFoldDB" id="A0A7R7EPJ4"/>
<dbReference type="PANTHER" id="PTHR48111">
    <property type="entry name" value="REGULATOR OF RPOS"/>
    <property type="match status" value="1"/>
</dbReference>
<dbReference type="InterPro" id="IPR011006">
    <property type="entry name" value="CheY-like_superfamily"/>
</dbReference>
<dbReference type="Pfam" id="PF00072">
    <property type="entry name" value="Response_reg"/>
    <property type="match status" value="1"/>
</dbReference>
<dbReference type="GO" id="GO:0005829">
    <property type="term" value="C:cytosol"/>
    <property type="evidence" value="ECO:0007669"/>
    <property type="project" value="TreeGrafter"/>
</dbReference>
<dbReference type="Gene3D" id="1.10.10.10">
    <property type="entry name" value="Winged helix-like DNA-binding domain superfamily/Winged helix DNA-binding domain"/>
    <property type="match status" value="1"/>
</dbReference>
<dbReference type="InterPro" id="IPR039420">
    <property type="entry name" value="WalR-like"/>
</dbReference>
<dbReference type="GO" id="GO:0000976">
    <property type="term" value="F:transcription cis-regulatory region binding"/>
    <property type="evidence" value="ECO:0007669"/>
    <property type="project" value="TreeGrafter"/>
</dbReference>
<dbReference type="InterPro" id="IPR036388">
    <property type="entry name" value="WH-like_DNA-bd_sf"/>
</dbReference>
<evidence type="ECO:0000313" key="12">
    <source>
        <dbReference type="EMBL" id="BCN32710.1"/>
    </source>
</evidence>
<dbReference type="Pfam" id="PF00486">
    <property type="entry name" value="Trans_reg_C"/>
    <property type="match status" value="1"/>
</dbReference>
<keyword evidence="13" id="KW-1185">Reference proteome</keyword>
<evidence type="ECO:0000256" key="1">
    <source>
        <dbReference type="ARBA" id="ARBA00018672"/>
    </source>
</evidence>
<dbReference type="InterPro" id="IPR001789">
    <property type="entry name" value="Sig_transdc_resp-reg_receiver"/>
</dbReference>
<keyword evidence="3" id="KW-0902">Two-component regulatory system</keyword>
<feature type="domain" description="Response regulatory" evidence="10">
    <location>
        <begin position="3"/>
        <end position="116"/>
    </location>
</feature>
<dbReference type="KEGG" id="ahb:bsdtb5_40050"/>
<feature type="modified residue" description="4-aspartylphosphate" evidence="8">
    <location>
        <position position="52"/>
    </location>
</feature>
<comment type="function">
    <text evidence="7">May play the central regulatory role in sporulation. It may be an element of the effector pathway responsible for the activation of sporulation genes in response to nutritional stress. Spo0A may act in concert with spo0H (a sigma factor) to control the expression of some genes that are critical to the sporulation process.</text>
</comment>
<evidence type="ECO:0000256" key="9">
    <source>
        <dbReference type="PROSITE-ProRule" id="PRU01091"/>
    </source>
</evidence>
<evidence type="ECO:0000256" key="2">
    <source>
        <dbReference type="ARBA" id="ARBA00022553"/>
    </source>
</evidence>
<evidence type="ECO:0000256" key="3">
    <source>
        <dbReference type="ARBA" id="ARBA00023012"/>
    </source>
</evidence>
<organism evidence="12 13">
    <name type="scientific">Anaeromicropila herbilytica</name>
    <dbReference type="NCBI Taxonomy" id="2785025"/>
    <lineage>
        <taxon>Bacteria</taxon>
        <taxon>Bacillati</taxon>
        <taxon>Bacillota</taxon>
        <taxon>Clostridia</taxon>
        <taxon>Lachnospirales</taxon>
        <taxon>Lachnospiraceae</taxon>
        <taxon>Anaeromicropila</taxon>
    </lineage>
</organism>
<dbReference type="FunFam" id="1.10.10.10:FF:000018">
    <property type="entry name" value="DNA-binding response regulator ResD"/>
    <property type="match status" value="1"/>
</dbReference>
<evidence type="ECO:0000313" key="13">
    <source>
        <dbReference type="Proteomes" id="UP000595897"/>
    </source>
</evidence>
<dbReference type="SMART" id="SM00862">
    <property type="entry name" value="Trans_reg_C"/>
    <property type="match status" value="1"/>
</dbReference>
<dbReference type="SMART" id="SM00448">
    <property type="entry name" value="REC"/>
    <property type="match status" value="1"/>
</dbReference>
<protein>
    <recommendedName>
        <fullName evidence="1">Stage 0 sporulation protein A homolog</fullName>
    </recommendedName>
</protein>
<dbReference type="SUPFAM" id="SSF52172">
    <property type="entry name" value="CheY-like"/>
    <property type="match status" value="1"/>
</dbReference>